<proteinExistence type="predicted"/>
<evidence type="ECO:0000259" key="3">
    <source>
        <dbReference type="Pfam" id="PF18417"/>
    </source>
</evidence>
<dbReference type="InterPro" id="IPR041173">
    <property type="entry name" value="LodA_C"/>
</dbReference>
<name>A0A2T0SAD0_9BACT</name>
<dbReference type="Pfam" id="PF17990">
    <property type="entry name" value="LodA_N"/>
    <property type="match status" value="1"/>
</dbReference>
<protein>
    <recommendedName>
        <fullName evidence="6">Catalase</fullName>
    </recommendedName>
</protein>
<evidence type="ECO:0008006" key="6">
    <source>
        <dbReference type="Google" id="ProtNLM"/>
    </source>
</evidence>
<organism evidence="4 5">
    <name type="scientific">Spirosoma oryzae</name>
    <dbReference type="NCBI Taxonomy" id="1469603"/>
    <lineage>
        <taxon>Bacteria</taxon>
        <taxon>Pseudomonadati</taxon>
        <taxon>Bacteroidota</taxon>
        <taxon>Cytophagia</taxon>
        <taxon>Cytophagales</taxon>
        <taxon>Cytophagaceae</taxon>
        <taxon>Spirosoma</taxon>
    </lineage>
</organism>
<evidence type="ECO:0000313" key="5">
    <source>
        <dbReference type="Proteomes" id="UP000238375"/>
    </source>
</evidence>
<feature type="domain" description="L-lysine epsilon oxidase C-terminal" evidence="3">
    <location>
        <begin position="744"/>
        <end position="892"/>
    </location>
</feature>
<reference evidence="4 5" key="1">
    <citation type="submission" date="2018-03" db="EMBL/GenBank/DDBJ databases">
        <title>Genomic Encyclopedia of Archaeal and Bacterial Type Strains, Phase II (KMG-II): from individual species to whole genera.</title>
        <authorList>
            <person name="Goeker M."/>
        </authorList>
    </citation>
    <scope>NUCLEOTIDE SEQUENCE [LARGE SCALE GENOMIC DNA]</scope>
    <source>
        <strain evidence="4 5">DSM 28354</strain>
    </source>
</reference>
<dbReference type="GO" id="GO:0020037">
    <property type="term" value="F:heme binding"/>
    <property type="evidence" value="ECO:0007669"/>
    <property type="project" value="InterPro"/>
</dbReference>
<dbReference type="PANTHER" id="PTHR36195">
    <property type="entry name" value="DOMAIN PROTEIN, PUTATIVE (AFU_ORTHOLOGUE AFUA_5G01990)-RELATED-RELATED"/>
    <property type="match status" value="1"/>
</dbReference>
<dbReference type="Gene3D" id="2.40.180.10">
    <property type="entry name" value="Catalase core domain"/>
    <property type="match status" value="1"/>
</dbReference>
<dbReference type="InterPro" id="IPR020835">
    <property type="entry name" value="Catalase_sf"/>
</dbReference>
<evidence type="ECO:0000259" key="2">
    <source>
        <dbReference type="Pfam" id="PF17990"/>
    </source>
</evidence>
<evidence type="ECO:0000313" key="4">
    <source>
        <dbReference type="EMBL" id="PRY30385.1"/>
    </source>
</evidence>
<dbReference type="Proteomes" id="UP000238375">
    <property type="component" value="Unassembled WGS sequence"/>
</dbReference>
<dbReference type="InterPro" id="IPR041168">
    <property type="entry name" value="LodA_N"/>
</dbReference>
<dbReference type="PANTHER" id="PTHR36195:SF4">
    <property type="entry name" value="DOMAIN PROTEIN, PUTATIVE (AFU_ORTHOLOGUE AFUA_5G01990)-RELATED"/>
    <property type="match status" value="1"/>
</dbReference>
<dbReference type="RefSeq" id="WP_106139966.1">
    <property type="nucleotide sequence ID" value="NZ_PVTE01000024.1"/>
</dbReference>
<dbReference type="SUPFAM" id="SSF56634">
    <property type="entry name" value="Heme-dependent catalase-like"/>
    <property type="match status" value="1"/>
</dbReference>
<accession>A0A2T0SAD0</accession>
<dbReference type="Pfam" id="PF18417">
    <property type="entry name" value="LodA_C"/>
    <property type="match status" value="1"/>
</dbReference>
<feature type="region of interest" description="Disordered" evidence="1">
    <location>
        <begin position="334"/>
        <end position="354"/>
    </location>
</feature>
<comment type="caution">
    <text evidence="4">The sequence shown here is derived from an EMBL/GenBank/DDBJ whole genome shotgun (WGS) entry which is preliminary data.</text>
</comment>
<evidence type="ECO:0000256" key="1">
    <source>
        <dbReference type="SAM" id="MobiDB-lite"/>
    </source>
</evidence>
<sequence>MKSLIDSTNKLNTTCSCDDPIECLRHMFCDLVQKNRVEHQGQCPARRPVFLRTHGIVEGTFTILEAIPAVLKAGLFATPGTHPVYIRYSSDLNDGRPDWLSTIGIGIKVFDVSGDKFVSDNGANTADFLLQNVPFFFVDTARDMCNFTKAALEGWDDDWIQQHAPGTTALLNNMEKQTHSVFETPLWSVVPFQLGESHYGKYILRPGVSTFAAEVDSNDPDFLGKDLAGRMAAGRATLDFYVQLRPDAADVGEAYVDTHFPLDRATVTWDERVAVPIKVATIELPQQDITAADRTIYGDWLSFNIGRVPLANKPVGSIAEARISVYQTSANYRRAKNDQPVTEPTAPGEPVIRNPVCPFPHQKPTGEQPKALTDEQIRRITHVRIHPGIGVARVGNSASDYYIGPEVFRPAPTAFGSTRDAGGAIKRQAARFRIYGYDKDGDVVAEVQQADNTTIQWTVHLANKKAAWYQFNAAMDIPATVSLQVPLRNAGVTGGDRRALAIDTGRKTIMGLNMHDDSYVLSGTFQGTDVTLGELRTDAVGRLVVLPGFGVSASPAGRPIYQPSNPDSFNNADGWYDDIADGPVQAKVTIGALDFVADPAWVVSAPPNFAPDLIGWRTMDDLLQSVYMQCGLLSVPQRISFTEHVRPILERLSEMQWVNKGYLAMFGAGAPLNFTDPALLRKLATVPADTNLYPDPYLELRRTIYNSFRPTNTQTVEAAAWPWNYSDAYGYTNPDPLAAPSPLTYMQLPPFYNYVLTNWVNGLFINDYDPAEQPPQTIADVDLQKQPDTLDRAAMRFCLADAFHPGAELTWPMRNPSMYRAPYRIRLCEEGLSEPTYGAMLTNSDVLAINGPLYGQRPGTLTRWMALPWQGDTAYCRSGYEFEYDPYVPTFWPARVPNQVLTEVDYHTLCDLTQPLDIRLAAFQNRPGWLRQLPSASPAPEQMLYMVAHFGEMGILEAKPRPDDLDWLPAVIYVENLTNVKKAELAKDYQRFQKAFGQLGLYDRKLAEAGWISEEQRNEFDTIKRRGL</sequence>
<dbReference type="EMBL" id="PVTE01000024">
    <property type="protein sequence ID" value="PRY30385.1"/>
    <property type="molecule type" value="Genomic_DNA"/>
</dbReference>
<keyword evidence="5" id="KW-1185">Reference proteome</keyword>
<gene>
    <name evidence="4" type="ORF">CLV58_1246</name>
</gene>
<dbReference type="InterPro" id="IPR033798">
    <property type="entry name" value="LodA-like"/>
</dbReference>
<dbReference type="CDD" id="cd14731">
    <property type="entry name" value="LodA_like_1"/>
    <property type="match status" value="1"/>
</dbReference>
<dbReference type="AlphaFoldDB" id="A0A2T0SAD0"/>
<feature type="domain" description="L-Lysine epsilon oxidase N-terminal" evidence="2">
    <location>
        <begin position="386"/>
        <end position="603"/>
    </location>
</feature>
<dbReference type="OrthoDB" id="336698at2"/>